<dbReference type="Pfam" id="PF04397">
    <property type="entry name" value="LytTR"/>
    <property type="match status" value="1"/>
</dbReference>
<dbReference type="PANTHER" id="PTHR37299:SF4">
    <property type="entry name" value="TRANSCRIPTIONAL REGULATOR"/>
    <property type="match status" value="1"/>
</dbReference>
<reference evidence="2 3" key="2">
    <citation type="submission" date="2020-03" db="EMBL/GenBank/DDBJ databases">
        <title>Investigating the evolutionary divergence of the Butyrivibrio group.</title>
        <authorList>
            <person name="Skvortsov T."/>
            <person name="Santos F.G."/>
            <person name="Ting K.S."/>
            <person name="Creevey C.J."/>
        </authorList>
    </citation>
    <scope>NUCLEOTIDE SEQUENCE [LARGE SCALE GENOMIC DNA]</scope>
    <source>
        <strain evidence="2 3">MZ8</strain>
    </source>
</reference>
<dbReference type="PANTHER" id="PTHR37299">
    <property type="entry name" value="TRANSCRIPTIONAL REGULATOR-RELATED"/>
    <property type="match status" value="1"/>
</dbReference>
<organism evidence="2 3">
    <name type="scientific">Pseudobutyrivibrio xylanivorans</name>
    <dbReference type="NCBI Taxonomy" id="185007"/>
    <lineage>
        <taxon>Bacteria</taxon>
        <taxon>Bacillati</taxon>
        <taxon>Bacillota</taxon>
        <taxon>Clostridia</taxon>
        <taxon>Lachnospirales</taxon>
        <taxon>Lachnospiraceae</taxon>
        <taxon>Pseudobutyrivibrio</taxon>
    </lineage>
</organism>
<protein>
    <submittedName>
        <fullName evidence="2">LytTR family transcriptional regulator</fullName>
    </submittedName>
</protein>
<dbReference type="Proteomes" id="UP000473091">
    <property type="component" value="Unassembled WGS sequence"/>
</dbReference>
<dbReference type="Gene3D" id="2.40.50.1020">
    <property type="entry name" value="LytTr DNA-binding domain"/>
    <property type="match status" value="1"/>
</dbReference>
<dbReference type="GO" id="GO:0000156">
    <property type="term" value="F:phosphorelay response regulator activity"/>
    <property type="evidence" value="ECO:0007669"/>
    <property type="project" value="InterPro"/>
</dbReference>
<evidence type="ECO:0000259" key="1">
    <source>
        <dbReference type="PROSITE" id="PS50930"/>
    </source>
</evidence>
<comment type="caution">
    <text evidence="2">The sequence shown here is derived from an EMBL/GenBank/DDBJ whole genome shotgun (WGS) entry which is preliminary data.</text>
</comment>
<dbReference type="GO" id="GO:0003677">
    <property type="term" value="F:DNA binding"/>
    <property type="evidence" value="ECO:0007669"/>
    <property type="project" value="InterPro"/>
</dbReference>
<dbReference type="InterPro" id="IPR046947">
    <property type="entry name" value="LytR-like"/>
</dbReference>
<accession>A0A6M0LFW3</accession>
<dbReference type="InterPro" id="IPR007492">
    <property type="entry name" value="LytTR_DNA-bd_dom"/>
</dbReference>
<reference evidence="2 3" key="1">
    <citation type="submission" date="2019-09" db="EMBL/GenBank/DDBJ databases">
        <authorList>
            <person name="Pidcock S.E."/>
            <person name="Huws S.A."/>
        </authorList>
    </citation>
    <scope>NUCLEOTIDE SEQUENCE [LARGE SCALE GENOMIC DNA]</scope>
    <source>
        <strain evidence="2 3">MZ8</strain>
    </source>
</reference>
<dbReference type="AlphaFoldDB" id="A0A6M0LFW3"/>
<feature type="domain" description="HTH LytTR-type" evidence="1">
    <location>
        <begin position="41"/>
        <end position="145"/>
    </location>
</feature>
<sequence length="148" mass="17209">MQLTMKNRQDIENPAVTIEYRELTENVKRVCDFVRGIDKTILCKKEGQSYSIFAGDIYYIESVDKKTFIYDKSDVYQTNLRLIELDEMLSNVGFVRVSKSTILNVETLSSVKNLANSKLEAVLTNGERICVSRKYLKDIREVLIRRNR</sequence>
<dbReference type="SMART" id="SM00850">
    <property type="entry name" value="LytTR"/>
    <property type="match status" value="1"/>
</dbReference>
<evidence type="ECO:0000313" key="2">
    <source>
        <dbReference type="EMBL" id="NEX01482.1"/>
    </source>
</evidence>
<gene>
    <name evidence="2" type="ORF">F0Q01_06255</name>
</gene>
<proteinExistence type="predicted"/>
<dbReference type="PROSITE" id="PS50930">
    <property type="entry name" value="HTH_LYTTR"/>
    <property type="match status" value="1"/>
</dbReference>
<dbReference type="EMBL" id="VTVE01000001">
    <property type="protein sequence ID" value="NEX01482.1"/>
    <property type="molecule type" value="Genomic_DNA"/>
</dbReference>
<name>A0A6M0LFW3_PSEXY</name>
<evidence type="ECO:0000313" key="3">
    <source>
        <dbReference type="Proteomes" id="UP000473091"/>
    </source>
</evidence>